<keyword evidence="3" id="KW-1185">Reference proteome</keyword>
<evidence type="ECO:0000313" key="2">
    <source>
        <dbReference type="EMBL" id="EFN74169.1"/>
    </source>
</evidence>
<evidence type="ECO:0000313" key="3">
    <source>
        <dbReference type="Proteomes" id="UP000000311"/>
    </source>
</evidence>
<protein>
    <submittedName>
        <fullName evidence="2">Uncharacterized protein</fullName>
    </submittedName>
</protein>
<sequence>MPVVHYGKCVDVTEKNIQVSSSCFNKTCHMKYLRKFLRTTTVKENQVHKFDTKHPHSLICAGLALYRRTIDTYRQHTTELEFPAPVGRTKPTDPALPPFNDRKLPSSPTSTCHFAYLTMQRS</sequence>
<dbReference type="AlphaFoldDB" id="E1ZX79"/>
<evidence type="ECO:0000256" key="1">
    <source>
        <dbReference type="SAM" id="MobiDB-lite"/>
    </source>
</evidence>
<organism evidence="3">
    <name type="scientific">Camponotus floridanus</name>
    <name type="common">Florida carpenter ant</name>
    <dbReference type="NCBI Taxonomy" id="104421"/>
    <lineage>
        <taxon>Eukaryota</taxon>
        <taxon>Metazoa</taxon>
        <taxon>Ecdysozoa</taxon>
        <taxon>Arthropoda</taxon>
        <taxon>Hexapoda</taxon>
        <taxon>Insecta</taxon>
        <taxon>Pterygota</taxon>
        <taxon>Neoptera</taxon>
        <taxon>Endopterygota</taxon>
        <taxon>Hymenoptera</taxon>
        <taxon>Apocrita</taxon>
        <taxon>Aculeata</taxon>
        <taxon>Formicoidea</taxon>
        <taxon>Formicidae</taxon>
        <taxon>Formicinae</taxon>
        <taxon>Camponotus</taxon>
    </lineage>
</organism>
<accession>E1ZX79</accession>
<feature type="region of interest" description="Disordered" evidence="1">
    <location>
        <begin position="83"/>
        <end position="107"/>
    </location>
</feature>
<proteinExistence type="predicted"/>
<dbReference type="EMBL" id="GL435030">
    <property type="protein sequence ID" value="EFN74169.1"/>
    <property type="molecule type" value="Genomic_DNA"/>
</dbReference>
<dbReference type="Proteomes" id="UP000000311">
    <property type="component" value="Unassembled WGS sequence"/>
</dbReference>
<reference evidence="2 3" key="1">
    <citation type="journal article" date="2010" name="Science">
        <title>Genomic comparison of the ants Camponotus floridanus and Harpegnathos saltator.</title>
        <authorList>
            <person name="Bonasio R."/>
            <person name="Zhang G."/>
            <person name="Ye C."/>
            <person name="Mutti N.S."/>
            <person name="Fang X."/>
            <person name="Qin N."/>
            <person name="Donahue G."/>
            <person name="Yang P."/>
            <person name="Li Q."/>
            <person name="Li C."/>
            <person name="Zhang P."/>
            <person name="Huang Z."/>
            <person name="Berger S.L."/>
            <person name="Reinberg D."/>
            <person name="Wang J."/>
            <person name="Liebig J."/>
        </authorList>
    </citation>
    <scope>NUCLEOTIDE SEQUENCE [LARGE SCALE GENOMIC DNA]</scope>
    <source>
        <strain evidence="3">C129</strain>
    </source>
</reference>
<dbReference type="InParanoid" id="E1ZX79"/>
<name>E1ZX79_CAMFO</name>
<gene>
    <name evidence="2" type="ORF">EAG_14081</name>
</gene>